<evidence type="ECO:0000256" key="6">
    <source>
        <dbReference type="ARBA" id="ARBA00022989"/>
    </source>
</evidence>
<dbReference type="InterPro" id="IPR050835">
    <property type="entry name" value="ABC_transporter_sub-D"/>
</dbReference>
<dbReference type="EMBL" id="HBGE01066222">
    <property type="protein sequence ID" value="CAD9162982.1"/>
    <property type="molecule type" value="Transcribed_RNA"/>
</dbReference>
<evidence type="ECO:0000256" key="7">
    <source>
        <dbReference type="ARBA" id="ARBA00023136"/>
    </source>
</evidence>
<dbReference type="GO" id="GO:0016887">
    <property type="term" value="F:ATP hydrolysis activity"/>
    <property type="evidence" value="ECO:0007669"/>
    <property type="project" value="InterPro"/>
</dbReference>
<keyword evidence="5" id="KW-0067">ATP-binding</keyword>
<dbReference type="CDD" id="cd03223">
    <property type="entry name" value="ABCD_peroxisomal_ALDP"/>
    <property type="match status" value="1"/>
</dbReference>
<evidence type="ECO:0000256" key="4">
    <source>
        <dbReference type="ARBA" id="ARBA00022741"/>
    </source>
</evidence>
<dbReference type="SMART" id="SM00382">
    <property type="entry name" value="AAA"/>
    <property type="match status" value="1"/>
</dbReference>
<sequence>MTAVAQSYAARDYMTALAQRDAALFARGLTYAFFLLAVGMPFRCLVDFATGGLGIAWRNAITDGLVTAYFRPQAAYWLRREGRVPDPDMRIATESGHFADAAVLMVRDFFENSLKLLGFVGVVYTISVELCCAMLLYAGCGALATVYLFGRPLVQLDKSIRAQEASFRAAISRCYGKAESLSFSRGEAAEEEAATERYRVLRQQQWSRVWWRTGLSSFRDCFNWAAYLVPIAMVAPLWLRGDVPFGVISQVVMAFQASLNALSVVIRKFRSVSSLVAEGSRLEGLAEALSRTDEVPAALPVELGGDGVELRGLSLSLPSGAQLCKDLSLRLQPGHRVLVFGESGTGKTTLVRALAGLWADGSGTVRCAASSVFLSQEPYIPEGSLRRVLTFPACDGAHFSDEEVIAAARSAQLGSILERYTLDAVVDWEAVLSRGEQQRCAFCRVLLARPQLAVLDEATSALDAENEKALYGALEAPCVISVSHHPSLRSLHTHVLCRDDDGAWRMEPA</sequence>
<dbReference type="GO" id="GO:0140359">
    <property type="term" value="F:ABC-type transporter activity"/>
    <property type="evidence" value="ECO:0007669"/>
    <property type="project" value="InterPro"/>
</dbReference>
<organism evidence="11">
    <name type="scientific">Alexandrium catenella</name>
    <name type="common">Red tide dinoflagellate</name>
    <name type="synonym">Gonyaulax catenella</name>
    <dbReference type="NCBI Taxonomy" id="2925"/>
    <lineage>
        <taxon>Eukaryota</taxon>
        <taxon>Sar</taxon>
        <taxon>Alveolata</taxon>
        <taxon>Dinophyceae</taxon>
        <taxon>Gonyaulacales</taxon>
        <taxon>Pyrocystaceae</taxon>
        <taxon>Alexandrium</taxon>
    </lineage>
</organism>
<keyword evidence="3 8" id="KW-0812">Transmembrane</keyword>
<evidence type="ECO:0000256" key="8">
    <source>
        <dbReference type="SAM" id="Phobius"/>
    </source>
</evidence>
<dbReference type="InterPro" id="IPR025662">
    <property type="entry name" value="Sigma_54_int_dom_ATP-bd_1"/>
</dbReference>
<dbReference type="GO" id="GO:0016020">
    <property type="term" value="C:membrane"/>
    <property type="evidence" value="ECO:0007669"/>
    <property type="project" value="InterPro"/>
</dbReference>
<keyword evidence="7 8" id="KW-0472">Membrane</keyword>
<dbReference type="InterPro" id="IPR003439">
    <property type="entry name" value="ABC_transporter-like_ATP-bd"/>
</dbReference>
<protein>
    <recommendedName>
        <fullName evidence="12">ABC transporter domain-containing protein</fullName>
    </recommendedName>
</protein>
<evidence type="ECO:0000313" key="11">
    <source>
        <dbReference type="EMBL" id="CAD9162982.1"/>
    </source>
</evidence>
<dbReference type="PANTHER" id="PTHR11384">
    <property type="entry name" value="ATP-BINDING CASSETTE, SUB-FAMILY D MEMBER"/>
    <property type="match status" value="1"/>
</dbReference>
<gene>
    <name evidence="11" type="ORF">ACAT0790_LOCUS39747</name>
</gene>
<dbReference type="SUPFAM" id="SSF90123">
    <property type="entry name" value="ABC transporter transmembrane region"/>
    <property type="match status" value="1"/>
</dbReference>
<accession>A0A7S1RDB4</accession>
<dbReference type="InterPro" id="IPR011527">
    <property type="entry name" value="ABC1_TM_dom"/>
</dbReference>
<dbReference type="Gene3D" id="1.20.1560.10">
    <property type="entry name" value="ABC transporter type 1, transmembrane domain"/>
    <property type="match status" value="1"/>
</dbReference>
<reference evidence="11" key="1">
    <citation type="submission" date="2021-01" db="EMBL/GenBank/DDBJ databases">
        <authorList>
            <person name="Corre E."/>
            <person name="Pelletier E."/>
            <person name="Niang G."/>
            <person name="Scheremetjew M."/>
            <person name="Finn R."/>
            <person name="Kale V."/>
            <person name="Holt S."/>
            <person name="Cochrane G."/>
            <person name="Meng A."/>
            <person name="Brown T."/>
            <person name="Cohen L."/>
        </authorList>
    </citation>
    <scope>NUCLEOTIDE SEQUENCE</scope>
    <source>
        <strain evidence="11">OF101</strain>
    </source>
</reference>
<dbReference type="InterPro" id="IPR027417">
    <property type="entry name" value="P-loop_NTPase"/>
</dbReference>
<evidence type="ECO:0000256" key="3">
    <source>
        <dbReference type="ARBA" id="ARBA00022692"/>
    </source>
</evidence>
<evidence type="ECO:0000256" key="5">
    <source>
        <dbReference type="ARBA" id="ARBA00022840"/>
    </source>
</evidence>
<dbReference type="PROSITE" id="PS50929">
    <property type="entry name" value="ABC_TM1F"/>
    <property type="match status" value="1"/>
</dbReference>
<name>A0A7S1RDB4_ALECA</name>
<evidence type="ECO:0000256" key="1">
    <source>
        <dbReference type="ARBA" id="ARBA00008575"/>
    </source>
</evidence>
<evidence type="ECO:0008006" key="12">
    <source>
        <dbReference type="Google" id="ProtNLM"/>
    </source>
</evidence>
<keyword evidence="4" id="KW-0547">Nucleotide-binding</keyword>
<dbReference type="InterPro" id="IPR003593">
    <property type="entry name" value="AAA+_ATPase"/>
</dbReference>
<comment type="similarity">
    <text evidence="1">Belongs to the ABC transporter superfamily. ABCD family. Peroxisomal fatty acyl CoA transporter (TC 3.A.1.203) subfamily.</text>
</comment>
<proteinExistence type="inferred from homology"/>
<dbReference type="Pfam" id="PF00005">
    <property type="entry name" value="ABC_tran"/>
    <property type="match status" value="1"/>
</dbReference>
<dbReference type="AlphaFoldDB" id="A0A7S1RDB4"/>
<feature type="domain" description="ABC transporter" evidence="9">
    <location>
        <begin position="308"/>
        <end position="509"/>
    </location>
</feature>
<dbReference type="PANTHER" id="PTHR11384:SF55">
    <property type="entry name" value="ATP-BINDING CASSETTE TRANSPORTER"/>
    <property type="match status" value="1"/>
</dbReference>
<dbReference type="Gene3D" id="3.40.50.300">
    <property type="entry name" value="P-loop containing nucleotide triphosphate hydrolases"/>
    <property type="match status" value="1"/>
</dbReference>
<keyword evidence="6 8" id="KW-1133">Transmembrane helix</keyword>
<feature type="transmembrane region" description="Helical" evidence="8">
    <location>
        <begin position="116"/>
        <end position="149"/>
    </location>
</feature>
<evidence type="ECO:0000259" key="9">
    <source>
        <dbReference type="PROSITE" id="PS50893"/>
    </source>
</evidence>
<dbReference type="PROSITE" id="PS00675">
    <property type="entry name" value="SIGMA54_INTERACT_1"/>
    <property type="match status" value="1"/>
</dbReference>
<feature type="transmembrane region" description="Helical" evidence="8">
    <location>
        <begin position="24"/>
        <end position="42"/>
    </location>
</feature>
<dbReference type="PROSITE" id="PS50893">
    <property type="entry name" value="ABC_TRANSPORTER_2"/>
    <property type="match status" value="1"/>
</dbReference>
<evidence type="ECO:0000259" key="10">
    <source>
        <dbReference type="PROSITE" id="PS50929"/>
    </source>
</evidence>
<keyword evidence="2" id="KW-0813">Transport</keyword>
<dbReference type="InterPro" id="IPR036640">
    <property type="entry name" value="ABC1_TM_sf"/>
</dbReference>
<dbReference type="SUPFAM" id="SSF52540">
    <property type="entry name" value="P-loop containing nucleoside triphosphate hydrolases"/>
    <property type="match status" value="1"/>
</dbReference>
<evidence type="ECO:0000256" key="2">
    <source>
        <dbReference type="ARBA" id="ARBA00022448"/>
    </source>
</evidence>
<dbReference type="Pfam" id="PF06472">
    <property type="entry name" value="ABC_membrane_2"/>
    <property type="match status" value="1"/>
</dbReference>
<feature type="domain" description="ABC transmembrane type-1" evidence="10">
    <location>
        <begin position="1"/>
        <end position="274"/>
    </location>
</feature>
<dbReference type="GO" id="GO:0005524">
    <property type="term" value="F:ATP binding"/>
    <property type="evidence" value="ECO:0007669"/>
    <property type="project" value="UniProtKB-KW"/>
</dbReference>